<reference evidence="1" key="1">
    <citation type="submission" date="2014-09" db="EMBL/GenBank/DDBJ databases">
        <authorList>
            <person name="Magalhaes I.L.F."/>
            <person name="Oliveira U."/>
            <person name="Santos F.R."/>
            <person name="Vidigal T.H.D.A."/>
            <person name="Brescovit A.D."/>
            <person name="Santos A.J."/>
        </authorList>
    </citation>
    <scope>NUCLEOTIDE SEQUENCE</scope>
    <source>
        <tissue evidence="1">Shoot tissue taken approximately 20 cm above the soil surface</tissue>
    </source>
</reference>
<evidence type="ECO:0000313" key="1">
    <source>
        <dbReference type="EMBL" id="JAD19352.1"/>
    </source>
</evidence>
<reference evidence="1" key="2">
    <citation type="journal article" date="2015" name="Data Brief">
        <title>Shoot transcriptome of the giant reed, Arundo donax.</title>
        <authorList>
            <person name="Barrero R.A."/>
            <person name="Guerrero F.D."/>
            <person name="Moolhuijzen P."/>
            <person name="Goolsby J.A."/>
            <person name="Tidwell J."/>
            <person name="Bellgard S.E."/>
            <person name="Bellgard M.I."/>
        </authorList>
    </citation>
    <scope>NUCLEOTIDE SEQUENCE</scope>
    <source>
        <tissue evidence="1">Shoot tissue taken approximately 20 cm above the soil surface</tissue>
    </source>
</reference>
<protein>
    <submittedName>
        <fullName evidence="1">Uncharacterized protein</fullName>
    </submittedName>
</protein>
<dbReference type="AlphaFoldDB" id="A0A0A8Y5U0"/>
<name>A0A0A8Y5U0_ARUDO</name>
<sequence length="52" mass="6362">MSVKELKLPENAQKDHFFCRLIAHIFGHFSTSYKDMQFSCVFYREKRHLRQL</sequence>
<accession>A0A0A8Y5U0</accession>
<dbReference type="EMBL" id="GBRH01278543">
    <property type="protein sequence ID" value="JAD19352.1"/>
    <property type="molecule type" value="Transcribed_RNA"/>
</dbReference>
<organism evidence="1">
    <name type="scientific">Arundo donax</name>
    <name type="common">Giant reed</name>
    <name type="synonym">Donax arundinaceus</name>
    <dbReference type="NCBI Taxonomy" id="35708"/>
    <lineage>
        <taxon>Eukaryota</taxon>
        <taxon>Viridiplantae</taxon>
        <taxon>Streptophyta</taxon>
        <taxon>Embryophyta</taxon>
        <taxon>Tracheophyta</taxon>
        <taxon>Spermatophyta</taxon>
        <taxon>Magnoliopsida</taxon>
        <taxon>Liliopsida</taxon>
        <taxon>Poales</taxon>
        <taxon>Poaceae</taxon>
        <taxon>PACMAD clade</taxon>
        <taxon>Arundinoideae</taxon>
        <taxon>Arundineae</taxon>
        <taxon>Arundo</taxon>
    </lineage>
</organism>
<proteinExistence type="predicted"/>